<reference evidence="2" key="2">
    <citation type="submission" date="2015-01" db="EMBL/GenBank/DDBJ databases">
        <title>Evolutionary Origins and Diversification of the Mycorrhizal Mutualists.</title>
        <authorList>
            <consortium name="DOE Joint Genome Institute"/>
            <consortium name="Mycorrhizal Genomics Consortium"/>
            <person name="Kohler A."/>
            <person name="Kuo A."/>
            <person name="Nagy L.G."/>
            <person name="Floudas D."/>
            <person name="Copeland A."/>
            <person name="Barry K.W."/>
            <person name="Cichocki N."/>
            <person name="Veneault-Fourrey C."/>
            <person name="LaButti K."/>
            <person name="Lindquist E.A."/>
            <person name="Lipzen A."/>
            <person name="Lundell T."/>
            <person name="Morin E."/>
            <person name="Murat C."/>
            <person name="Riley R."/>
            <person name="Ohm R."/>
            <person name="Sun H."/>
            <person name="Tunlid A."/>
            <person name="Henrissat B."/>
            <person name="Grigoriev I.V."/>
            <person name="Hibbett D.S."/>
            <person name="Martin F."/>
        </authorList>
    </citation>
    <scope>NUCLEOTIDE SEQUENCE [LARGE SCALE GENOMIC DNA]</scope>
    <source>
        <strain evidence="2">441</strain>
    </source>
</reference>
<name>A0A0C9YZF8_9AGAM</name>
<protein>
    <submittedName>
        <fullName evidence="1">Uncharacterized protein</fullName>
    </submittedName>
</protein>
<dbReference type="OrthoDB" id="7464992at2759"/>
<dbReference type="AlphaFoldDB" id="A0A0C9YZF8"/>
<accession>A0A0C9YZF8</accession>
<keyword evidence="2" id="KW-1185">Reference proteome</keyword>
<dbReference type="HOGENOM" id="CLU_1806955_0_0_1"/>
<proteinExistence type="predicted"/>
<evidence type="ECO:0000313" key="1">
    <source>
        <dbReference type="EMBL" id="KIK19359.1"/>
    </source>
</evidence>
<organism evidence="1 2">
    <name type="scientific">Pisolithus microcarpus 441</name>
    <dbReference type="NCBI Taxonomy" id="765257"/>
    <lineage>
        <taxon>Eukaryota</taxon>
        <taxon>Fungi</taxon>
        <taxon>Dikarya</taxon>
        <taxon>Basidiomycota</taxon>
        <taxon>Agaricomycotina</taxon>
        <taxon>Agaricomycetes</taxon>
        <taxon>Agaricomycetidae</taxon>
        <taxon>Boletales</taxon>
        <taxon>Sclerodermatineae</taxon>
        <taxon>Pisolithaceae</taxon>
        <taxon>Pisolithus</taxon>
    </lineage>
</organism>
<dbReference type="Proteomes" id="UP000054018">
    <property type="component" value="Unassembled WGS sequence"/>
</dbReference>
<evidence type="ECO:0000313" key="2">
    <source>
        <dbReference type="Proteomes" id="UP000054018"/>
    </source>
</evidence>
<sequence>MLPTTALPGPIVSNAIARLEKAGSDELSKLGEYRTTVSQEIEADIVSARLLARAGFDARQTIAFWESRQNSTGIADPSSAAPSDVHGTGWILAHRIMGISRPVNGVRIERLKNELMRWELGKRVALKRRQVGKPAERPIIGLV</sequence>
<dbReference type="EMBL" id="KN833785">
    <property type="protein sequence ID" value="KIK19359.1"/>
    <property type="molecule type" value="Genomic_DNA"/>
</dbReference>
<gene>
    <name evidence="1" type="ORF">PISMIDRAFT_13700</name>
</gene>
<reference evidence="1 2" key="1">
    <citation type="submission" date="2014-04" db="EMBL/GenBank/DDBJ databases">
        <authorList>
            <consortium name="DOE Joint Genome Institute"/>
            <person name="Kuo A."/>
            <person name="Kohler A."/>
            <person name="Costa M.D."/>
            <person name="Nagy L.G."/>
            <person name="Floudas D."/>
            <person name="Copeland A."/>
            <person name="Barry K.W."/>
            <person name="Cichocki N."/>
            <person name="Veneault-Fourrey C."/>
            <person name="LaButti K."/>
            <person name="Lindquist E.A."/>
            <person name="Lipzen A."/>
            <person name="Lundell T."/>
            <person name="Morin E."/>
            <person name="Murat C."/>
            <person name="Sun H."/>
            <person name="Tunlid A."/>
            <person name="Henrissat B."/>
            <person name="Grigoriev I.V."/>
            <person name="Hibbett D.S."/>
            <person name="Martin F."/>
            <person name="Nordberg H.P."/>
            <person name="Cantor M.N."/>
            <person name="Hua S.X."/>
        </authorList>
    </citation>
    <scope>NUCLEOTIDE SEQUENCE [LARGE SCALE GENOMIC DNA]</scope>
    <source>
        <strain evidence="1 2">441</strain>
    </source>
</reference>